<dbReference type="GO" id="GO:0005634">
    <property type="term" value="C:nucleus"/>
    <property type="evidence" value="ECO:0007669"/>
    <property type="project" value="UniProtKB-SubCell"/>
</dbReference>
<dbReference type="GO" id="GO:0051301">
    <property type="term" value="P:cell division"/>
    <property type="evidence" value="ECO:0007669"/>
    <property type="project" value="UniProtKB-KW"/>
</dbReference>
<dbReference type="GO" id="GO:0005524">
    <property type="term" value="F:ATP binding"/>
    <property type="evidence" value="ECO:0007669"/>
    <property type="project" value="InterPro"/>
</dbReference>
<feature type="domain" description="SMC hinge" evidence="11">
    <location>
        <begin position="523"/>
        <end position="635"/>
    </location>
</feature>
<keyword evidence="5 9" id="KW-0175">Coiled coil</keyword>
<dbReference type="GO" id="GO:0051276">
    <property type="term" value="P:chromosome organization"/>
    <property type="evidence" value="ECO:0007669"/>
    <property type="project" value="InterPro"/>
</dbReference>
<evidence type="ECO:0000259" key="11">
    <source>
        <dbReference type="SMART" id="SM00968"/>
    </source>
</evidence>
<dbReference type="Pfam" id="PF06470">
    <property type="entry name" value="SMC_hinge"/>
    <property type="match status" value="1"/>
</dbReference>
<feature type="coiled-coil region" evidence="9">
    <location>
        <begin position="851"/>
        <end position="920"/>
    </location>
</feature>
<evidence type="ECO:0000313" key="12">
    <source>
        <dbReference type="EMBL" id="KAF2715457.1"/>
    </source>
</evidence>
<evidence type="ECO:0000256" key="10">
    <source>
        <dbReference type="SAM" id="MobiDB-lite"/>
    </source>
</evidence>
<dbReference type="GO" id="GO:0005694">
    <property type="term" value="C:chromosome"/>
    <property type="evidence" value="ECO:0007669"/>
    <property type="project" value="InterPro"/>
</dbReference>
<dbReference type="GO" id="GO:0016887">
    <property type="term" value="F:ATP hydrolysis activity"/>
    <property type="evidence" value="ECO:0007669"/>
    <property type="project" value="InterPro"/>
</dbReference>
<dbReference type="Gene3D" id="1.20.1060.20">
    <property type="match status" value="1"/>
</dbReference>
<dbReference type="PIRSF" id="PIRSF005719">
    <property type="entry name" value="SMC"/>
    <property type="match status" value="1"/>
</dbReference>
<evidence type="ECO:0000256" key="3">
    <source>
        <dbReference type="ARBA" id="ARBA00022618"/>
    </source>
</evidence>
<evidence type="ECO:0000256" key="9">
    <source>
        <dbReference type="SAM" id="Coils"/>
    </source>
</evidence>
<feature type="coiled-coil region" evidence="9">
    <location>
        <begin position="727"/>
        <end position="822"/>
    </location>
</feature>
<evidence type="ECO:0000256" key="1">
    <source>
        <dbReference type="ARBA" id="ARBA00004123"/>
    </source>
</evidence>
<name>A0A6G1KT07_9PLEO</name>
<dbReference type="PANTHER" id="PTHR43977">
    <property type="entry name" value="STRUCTURAL MAINTENANCE OF CHROMOSOMES PROTEIN 3"/>
    <property type="match status" value="1"/>
</dbReference>
<evidence type="ECO:0000256" key="5">
    <source>
        <dbReference type="ARBA" id="ARBA00023054"/>
    </source>
</evidence>
<proteinExistence type="inferred from homology"/>
<dbReference type="EMBL" id="MU005764">
    <property type="protein sequence ID" value="KAF2715457.1"/>
    <property type="molecule type" value="Genomic_DNA"/>
</dbReference>
<dbReference type="FunFam" id="3.40.50.300:FF:000424">
    <property type="entry name" value="Structural maintenance of chromosomes 3"/>
    <property type="match status" value="1"/>
</dbReference>
<feature type="coiled-coil region" evidence="9">
    <location>
        <begin position="268"/>
        <end position="379"/>
    </location>
</feature>
<dbReference type="InterPro" id="IPR024704">
    <property type="entry name" value="SMC"/>
</dbReference>
<evidence type="ECO:0000256" key="6">
    <source>
        <dbReference type="ARBA" id="ARBA00023242"/>
    </source>
</evidence>
<dbReference type="OrthoDB" id="431497at2759"/>
<organism evidence="12 13">
    <name type="scientific">Pleomassaria siparia CBS 279.74</name>
    <dbReference type="NCBI Taxonomy" id="1314801"/>
    <lineage>
        <taxon>Eukaryota</taxon>
        <taxon>Fungi</taxon>
        <taxon>Dikarya</taxon>
        <taxon>Ascomycota</taxon>
        <taxon>Pezizomycotina</taxon>
        <taxon>Dothideomycetes</taxon>
        <taxon>Pleosporomycetidae</taxon>
        <taxon>Pleosporales</taxon>
        <taxon>Pleomassariaceae</taxon>
        <taxon>Pleomassaria</taxon>
    </lineage>
</organism>
<dbReference type="InterPro" id="IPR036277">
    <property type="entry name" value="SMC_hinge_sf"/>
</dbReference>
<comment type="similarity">
    <text evidence="2">Belongs to the SMC family. SMC3 subfamily.</text>
</comment>
<sequence>MGYIKQITIQGFKSYKDQIQIEPFSPKSNIIVGRNGSGKSNFFAAVRFVLGDDYHSMSREERQALLHEGSGSAVMSAYVEVCFDNSQDRFNTGRPEFFLRRTIGQKKDEYSMDRKNATRSEVQQVLDSAGFSRSNPYYIVPQGRVTALTNMKDLERLNVLKEISGSNVYETRRKDSLKLLADTDNKRSKIDEVVASIEERLGELQEEKEELEAYNKNDRERRCLLYTIARRDEITYENKIAEIDERRQNGMAGTDNSRLLFVQNEKDIARIDTEINQLKGEIELLKEERAQLETEKRNSARTKAGIELELRGLTDGQSAAQRAMRRHETTLKEVQQKIKVREDELAKLLPQYSAKKEEELNLKSQLAETESQRKRLEDKQGRTAFYSNKRQRDDALRQEIDQVMTDLATRKAVLMDTNEDIVKLRTEINTLGKDIEELQSTIDNQSDSTMNLATQVQTARDAKDALTDQQKLLWREENKITSQLSNAQQQLHAAERTLSHMLDHNTSRGLETLNRLKKQHDLDGVYGTVAELLQVPETYKTATEVSAGGSLFHVVCDNDTTATKVVELLNKERGGRLTCIPLNRVKVKHAQLPNSSDAYPLLKKLTYDPTYDAAFKHIFGKTIICPDLTICASFARSHGVTALTDDGDRADNKGRLQGGWIDPNKSKLTAQHNVTRLRDDVERLRDRKAQITNDLQNLAQQITAAASGLRKIDHQKSQVENSYGPMRQELRAKQADLQGKKSTLEQKEQTAADIESAINDIGNRQSYLEAELGSDFRKSISRDEEQELATLASTVQDLRRQLAKLTAERSELESRKSGIEVELHENLQPNLDQLLSHENSTSGSLNQSSQLKESERALKNINRTLTNYDQKIQEADSQIEEFNVRLTQLENQRTEKESNNRDIAREIEKHQKRMDKSMQDRAQAMEGLNKVQREIRELGTLPEEAHQKYARWDSEKASRQLRKVNESLKKYSHINKKAFEQYESFTKQRRMLTERRIELDSSRKSIEDLIDILDQRKDEAVERTFKQVSKAFAEIFVQLVPAGIGRLVIQRRSDKEAGRRGADDDSDEEARKKSSVENYTGVGISVSFNSKHDEQQRIQQLSGGQKSLCALALVFAIQHCDPAPFYLFDEIDANLDAQYRTAVAEMLRKLSGKGGESGQGGGQFICTTFRPEMVLVAEKCYGVSYSNKTSSIDVVNREEALDFVEGMQKN</sequence>
<evidence type="ECO:0000256" key="2">
    <source>
        <dbReference type="ARBA" id="ARBA00005917"/>
    </source>
</evidence>
<gene>
    <name evidence="12" type="ORF">K504DRAFT_529631</name>
</gene>
<protein>
    <recommendedName>
        <fullName evidence="8">Structural maintenance of chromosomes protein</fullName>
    </recommendedName>
</protein>
<accession>A0A6G1KT07</accession>
<dbReference type="SMART" id="SM00968">
    <property type="entry name" value="SMC_hinge"/>
    <property type="match status" value="1"/>
</dbReference>
<evidence type="ECO:0000313" key="13">
    <source>
        <dbReference type="Proteomes" id="UP000799428"/>
    </source>
</evidence>
<dbReference type="InterPro" id="IPR041741">
    <property type="entry name" value="SMC3_ABC_euk"/>
</dbReference>
<dbReference type="InterPro" id="IPR010935">
    <property type="entry name" value="SMC_hinge"/>
</dbReference>
<evidence type="ECO:0000256" key="4">
    <source>
        <dbReference type="ARBA" id="ARBA00022776"/>
    </source>
</evidence>
<dbReference type="Proteomes" id="UP000799428">
    <property type="component" value="Unassembled WGS sequence"/>
</dbReference>
<dbReference type="InterPro" id="IPR003395">
    <property type="entry name" value="RecF/RecN/SMC_N"/>
</dbReference>
<keyword evidence="13" id="KW-1185">Reference proteome</keyword>
<evidence type="ECO:0000256" key="7">
    <source>
        <dbReference type="ARBA" id="ARBA00023306"/>
    </source>
</evidence>
<dbReference type="AlphaFoldDB" id="A0A6G1KT07"/>
<dbReference type="Pfam" id="PF02463">
    <property type="entry name" value="SMC_N"/>
    <property type="match status" value="1"/>
</dbReference>
<keyword evidence="7" id="KW-0131">Cell cycle</keyword>
<dbReference type="Gene3D" id="3.30.70.1620">
    <property type="match status" value="1"/>
</dbReference>
<dbReference type="Gene3D" id="3.40.50.300">
    <property type="entry name" value="P-loop containing nucleotide triphosphate hydrolases"/>
    <property type="match status" value="2"/>
</dbReference>
<dbReference type="InterPro" id="IPR027417">
    <property type="entry name" value="P-loop_NTPase"/>
</dbReference>
<feature type="coiled-coil region" evidence="9">
    <location>
        <begin position="667"/>
        <end position="701"/>
    </location>
</feature>
<dbReference type="CDD" id="cd03272">
    <property type="entry name" value="ABC_SMC3_euk"/>
    <property type="match status" value="1"/>
</dbReference>
<reference evidence="12" key="1">
    <citation type="journal article" date="2020" name="Stud. Mycol.">
        <title>101 Dothideomycetes genomes: a test case for predicting lifestyles and emergence of pathogens.</title>
        <authorList>
            <person name="Haridas S."/>
            <person name="Albert R."/>
            <person name="Binder M."/>
            <person name="Bloem J."/>
            <person name="Labutti K."/>
            <person name="Salamov A."/>
            <person name="Andreopoulos B."/>
            <person name="Baker S."/>
            <person name="Barry K."/>
            <person name="Bills G."/>
            <person name="Bluhm B."/>
            <person name="Cannon C."/>
            <person name="Castanera R."/>
            <person name="Culley D."/>
            <person name="Daum C."/>
            <person name="Ezra D."/>
            <person name="Gonzalez J."/>
            <person name="Henrissat B."/>
            <person name="Kuo A."/>
            <person name="Liang C."/>
            <person name="Lipzen A."/>
            <person name="Lutzoni F."/>
            <person name="Magnuson J."/>
            <person name="Mondo S."/>
            <person name="Nolan M."/>
            <person name="Ohm R."/>
            <person name="Pangilinan J."/>
            <person name="Park H.-J."/>
            <person name="Ramirez L."/>
            <person name="Alfaro M."/>
            <person name="Sun H."/>
            <person name="Tritt A."/>
            <person name="Yoshinaga Y."/>
            <person name="Zwiers L.-H."/>
            <person name="Turgeon B."/>
            <person name="Goodwin S."/>
            <person name="Spatafora J."/>
            <person name="Crous P."/>
            <person name="Grigoriev I."/>
        </authorList>
    </citation>
    <scope>NUCLEOTIDE SEQUENCE</scope>
    <source>
        <strain evidence="12">CBS 279.74</strain>
    </source>
</reference>
<keyword evidence="6 8" id="KW-0539">Nucleus</keyword>
<dbReference type="GO" id="GO:0007059">
    <property type="term" value="P:chromosome segregation"/>
    <property type="evidence" value="ECO:0007669"/>
    <property type="project" value="UniProtKB-ARBA"/>
</dbReference>
<dbReference type="FunFam" id="3.40.50.300:FF:000370">
    <property type="entry name" value="Structural maintenance of chromosomes 3"/>
    <property type="match status" value="1"/>
</dbReference>
<feature type="coiled-coil region" evidence="9">
    <location>
        <begin position="187"/>
        <end position="221"/>
    </location>
</feature>
<feature type="coiled-coil region" evidence="9">
    <location>
        <begin position="477"/>
        <end position="504"/>
    </location>
</feature>
<evidence type="ECO:0000256" key="8">
    <source>
        <dbReference type="PIRNR" id="PIRNR005719"/>
    </source>
</evidence>
<keyword evidence="3" id="KW-0132">Cell division</keyword>
<feature type="region of interest" description="Disordered" evidence="10">
    <location>
        <begin position="1055"/>
        <end position="1075"/>
    </location>
</feature>
<dbReference type="SUPFAM" id="SSF75553">
    <property type="entry name" value="Smc hinge domain"/>
    <property type="match status" value="1"/>
</dbReference>
<comment type="subcellular location">
    <subcellularLocation>
        <location evidence="1 8">Nucleus</location>
    </subcellularLocation>
</comment>
<dbReference type="SUPFAM" id="SSF52540">
    <property type="entry name" value="P-loop containing nucleoside triphosphate hydrolases"/>
    <property type="match status" value="1"/>
</dbReference>
<feature type="coiled-coil region" evidence="9">
    <location>
        <begin position="421"/>
        <end position="448"/>
    </location>
</feature>
<keyword evidence="4" id="KW-0498">Mitosis</keyword>